<evidence type="ECO:0000256" key="6">
    <source>
        <dbReference type="SAM" id="Coils"/>
    </source>
</evidence>
<dbReference type="STRING" id="81985.R0GAL7"/>
<dbReference type="InterPro" id="IPR027329">
    <property type="entry name" value="TPX2_C"/>
</dbReference>
<proteinExistence type="inferred from homology"/>
<dbReference type="PANTHER" id="PTHR14326">
    <property type="entry name" value="TARGETING PROTEIN FOR XKLP2"/>
    <property type="match status" value="1"/>
</dbReference>
<evidence type="ECO:0000256" key="5">
    <source>
        <dbReference type="ARBA" id="ARBA00023212"/>
    </source>
</evidence>
<sequence length="482" mass="55495">MASTNLKNAKHEAPVIDPITFQSKPHEEVSKFSENSNPNIVSQSTPLAKSRKSKPTPAVFSPRHRIRERRFVVVKKNSRKEKKDPASVDCKCGANPNSNLKKCVCVAYETLRASQEDFFNNRRESEPQIGESSRNLDEGDEDVEIGDSDDIRVSMMKRRREKVLEEARMSLPEYGKVMHLVKAFEKLTCFPLSKVIYNKEDDHIKKPLKWELPGMSQQKQQPKCPQTETDEVTWSSSFSPSGLVLTATNLGLQQPHAPVSSSWDNSVSSLNSNGGRRGRRNSLDSSASVGSRRSKKKQIKVTSLKPFKLRTEERGRMKEEEFAKKLQDKKLEEEKMRIPIAQGLPWTTDEPENLVKPHVKDITIPIDLKLHSDIRAVERAEFDYQVAEKINLIEQYKTERERQQKLAEEEEIRRLRKELVPKAQPMPYFDRPFIPRRSNKHPTIPRDPKFNIPQHKKIRCCSTSSWSDTGSYMSDLLYQQDL</sequence>
<evidence type="ECO:0000313" key="9">
    <source>
        <dbReference type="EMBL" id="EOA32601.1"/>
    </source>
</evidence>
<feature type="compositionally biased region" description="Polar residues" evidence="7">
    <location>
        <begin position="32"/>
        <end position="47"/>
    </location>
</feature>
<feature type="region of interest" description="Disordered" evidence="7">
    <location>
        <begin position="120"/>
        <end position="144"/>
    </location>
</feature>
<dbReference type="AlphaFoldDB" id="R0GAL7"/>
<evidence type="ECO:0000256" key="7">
    <source>
        <dbReference type="SAM" id="MobiDB-lite"/>
    </source>
</evidence>
<name>R0GAL7_9BRAS</name>
<dbReference type="InterPro" id="IPR009675">
    <property type="entry name" value="TPX2_fam"/>
</dbReference>
<dbReference type="GO" id="GO:0030295">
    <property type="term" value="F:protein kinase activator activity"/>
    <property type="evidence" value="ECO:0007669"/>
    <property type="project" value="TreeGrafter"/>
</dbReference>
<dbReference type="GO" id="GO:0060236">
    <property type="term" value="P:regulation of mitotic spindle organization"/>
    <property type="evidence" value="ECO:0007669"/>
    <property type="project" value="InterPro"/>
</dbReference>
<feature type="region of interest" description="Disordered" evidence="7">
    <location>
        <begin position="255"/>
        <end position="300"/>
    </location>
</feature>
<keyword evidence="3" id="KW-0963">Cytoplasm</keyword>
<dbReference type="EMBL" id="KB870807">
    <property type="protein sequence ID" value="EOA32601.1"/>
    <property type="molecule type" value="Genomic_DNA"/>
</dbReference>
<keyword evidence="5" id="KW-0206">Cytoskeleton</keyword>
<reference evidence="10" key="1">
    <citation type="journal article" date="2013" name="Nat. Genet.">
        <title>The Capsella rubella genome and the genomic consequences of rapid mating system evolution.</title>
        <authorList>
            <person name="Slotte T."/>
            <person name="Hazzouri K.M."/>
            <person name="Agren J.A."/>
            <person name="Koenig D."/>
            <person name="Maumus F."/>
            <person name="Guo Y.L."/>
            <person name="Steige K."/>
            <person name="Platts A.E."/>
            <person name="Escobar J.S."/>
            <person name="Newman L.K."/>
            <person name="Wang W."/>
            <person name="Mandakova T."/>
            <person name="Vello E."/>
            <person name="Smith L.M."/>
            <person name="Henz S.R."/>
            <person name="Steffen J."/>
            <person name="Takuno S."/>
            <person name="Brandvain Y."/>
            <person name="Coop G."/>
            <person name="Andolfatto P."/>
            <person name="Hu T.T."/>
            <person name="Blanchette M."/>
            <person name="Clark R.M."/>
            <person name="Quesneville H."/>
            <person name="Nordborg M."/>
            <person name="Gaut B.S."/>
            <person name="Lysak M.A."/>
            <person name="Jenkins J."/>
            <person name="Grimwood J."/>
            <person name="Chapman J."/>
            <person name="Prochnik S."/>
            <person name="Shu S."/>
            <person name="Rokhsar D."/>
            <person name="Schmutz J."/>
            <person name="Weigel D."/>
            <person name="Wright S.I."/>
        </authorList>
    </citation>
    <scope>NUCLEOTIDE SEQUENCE [LARGE SCALE GENOMIC DNA]</scope>
    <source>
        <strain evidence="10">cv. Monte Gargano</strain>
    </source>
</reference>
<feature type="region of interest" description="Disordered" evidence="7">
    <location>
        <begin position="430"/>
        <end position="451"/>
    </location>
</feature>
<dbReference type="eggNOG" id="ENOG502QWA1">
    <property type="taxonomic scope" value="Eukaryota"/>
</dbReference>
<dbReference type="GO" id="GO:0090307">
    <property type="term" value="P:mitotic spindle assembly"/>
    <property type="evidence" value="ECO:0007669"/>
    <property type="project" value="TreeGrafter"/>
</dbReference>
<keyword evidence="6" id="KW-0175">Coiled coil</keyword>
<dbReference type="PANTHER" id="PTHR14326:SF54">
    <property type="entry name" value="MICROTUBULE-DESTABILIZING PROTEIN 60"/>
    <property type="match status" value="1"/>
</dbReference>
<evidence type="ECO:0000259" key="8">
    <source>
        <dbReference type="Pfam" id="PF06886"/>
    </source>
</evidence>
<comment type="subcellular location">
    <subcellularLocation>
        <location evidence="1">Cytoplasm</location>
        <location evidence="1">Cytoskeleton</location>
    </subcellularLocation>
</comment>
<protein>
    <recommendedName>
        <fullName evidence="8">TPX2 C-terminal domain-containing protein</fullName>
    </recommendedName>
</protein>
<dbReference type="GO" id="GO:0005819">
    <property type="term" value="C:spindle"/>
    <property type="evidence" value="ECO:0007669"/>
    <property type="project" value="InterPro"/>
</dbReference>
<feature type="compositionally biased region" description="Low complexity" evidence="7">
    <location>
        <begin position="260"/>
        <end position="274"/>
    </location>
</feature>
<comment type="similarity">
    <text evidence="2">Belongs to the TPX2 family.</text>
</comment>
<dbReference type="GO" id="GO:0008017">
    <property type="term" value="F:microtubule binding"/>
    <property type="evidence" value="ECO:0007669"/>
    <property type="project" value="TreeGrafter"/>
</dbReference>
<dbReference type="Pfam" id="PF06886">
    <property type="entry name" value="TPX2"/>
    <property type="match status" value="1"/>
</dbReference>
<feature type="domain" description="TPX2 C-terminal" evidence="8">
    <location>
        <begin position="369"/>
        <end position="443"/>
    </location>
</feature>
<dbReference type="GO" id="GO:0005880">
    <property type="term" value="C:nuclear microtubule"/>
    <property type="evidence" value="ECO:0007669"/>
    <property type="project" value="TreeGrafter"/>
</dbReference>
<accession>R0GAL7</accession>
<evidence type="ECO:0000256" key="2">
    <source>
        <dbReference type="ARBA" id="ARBA00005885"/>
    </source>
</evidence>
<keyword evidence="4" id="KW-0493">Microtubule</keyword>
<evidence type="ECO:0000256" key="1">
    <source>
        <dbReference type="ARBA" id="ARBA00004245"/>
    </source>
</evidence>
<feature type="coiled-coil region" evidence="6">
    <location>
        <begin position="386"/>
        <end position="418"/>
    </location>
</feature>
<keyword evidence="10" id="KW-1185">Reference proteome</keyword>
<dbReference type="KEGG" id="crb:17893614"/>
<organism evidence="9 10">
    <name type="scientific">Capsella rubella</name>
    <dbReference type="NCBI Taxonomy" id="81985"/>
    <lineage>
        <taxon>Eukaryota</taxon>
        <taxon>Viridiplantae</taxon>
        <taxon>Streptophyta</taxon>
        <taxon>Embryophyta</taxon>
        <taxon>Tracheophyta</taxon>
        <taxon>Spermatophyta</taxon>
        <taxon>Magnoliopsida</taxon>
        <taxon>eudicotyledons</taxon>
        <taxon>Gunneridae</taxon>
        <taxon>Pentapetalae</taxon>
        <taxon>rosids</taxon>
        <taxon>malvids</taxon>
        <taxon>Brassicales</taxon>
        <taxon>Brassicaceae</taxon>
        <taxon>Camelineae</taxon>
        <taxon>Capsella</taxon>
    </lineage>
</organism>
<gene>
    <name evidence="9" type="ORF">CARUB_v10015894mg</name>
</gene>
<evidence type="ECO:0000313" key="10">
    <source>
        <dbReference type="Proteomes" id="UP000029121"/>
    </source>
</evidence>
<evidence type="ECO:0000256" key="4">
    <source>
        <dbReference type="ARBA" id="ARBA00022701"/>
    </source>
</evidence>
<evidence type="ECO:0000256" key="3">
    <source>
        <dbReference type="ARBA" id="ARBA00022490"/>
    </source>
</evidence>
<dbReference type="Proteomes" id="UP000029121">
    <property type="component" value="Unassembled WGS sequence"/>
</dbReference>
<feature type="region of interest" description="Disordered" evidence="7">
    <location>
        <begin position="1"/>
        <end position="65"/>
    </location>
</feature>
<dbReference type="OrthoDB" id="7677582at2759"/>